<dbReference type="Proteomes" id="UP001235939">
    <property type="component" value="Chromosome 05"/>
</dbReference>
<dbReference type="EMBL" id="CP092867">
    <property type="protein sequence ID" value="UYV68339.1"/>
    <property type="molecule type" value="Genomic_DNA"/>
</dbReference>
<keyword evidence="2" id="KW-1185">Reference proteome</keyword>
<sequence>MWWWPLREMIHLDGNTGIVSMKVQLDKIIPWIKMKISGLPGDRFCAENMYENIYVCFPT</sequence>
<reference evidence="1 2" key="1">
    <citation type="submission" date="2022-01" db="EMBL/GenBank/DDBJ databases">
        <title>A chromosomal length assembly of Cordylochernes scorpioides.</title>
        <authorList>
            <person name="Zeh D."/>
            <person name="Zeh J."/>
        </authorList>
    </citation>
    <scope>NUCLEOTIDE SEQUENCE [LARGE SCALE GENOMIC DNA]</scope>
    <source>
        <strain evidence="1">IN4F17</strain>
        <tissue evidence="1">Whole Body</tissue>
    </source>
</reference>
<gene>
    <name evidence="1" type="ORF">LAZ67_5003941</name>
</gene>
<evidence type="ECO:0000313" key="2">
    <source>
        <dbReference type="Proteomes" id="UP001235939"/>
    </source>
</evidence>
<name>A0ABY6KHM6_9ARAC</name>
<accession>A0ABY6KHM6</accession>
<evidence type="ECO:0000313" key="1">
    <source>
        <dbReference type="EMBL" id="UYV68339.1"/>
    </source>
</evidence>
<protein>
    <submittedName>
        <fullName evidence="1">Uncharacterized protein</fullName>
    </submittedName>
</protein>
<proteinExistence type="predicted"/>
<organism evidence="1 2">
    <name type="scientific">Cordylochernes scorpioides</name>
    <dbReference type="NCBI Taxonomy" id="51811"/>
    <lineage>
        <taxon>Eukaryota</taxon>
        <taxon>Metazoa</taxon>
        <taxon>Ecdysozoa</taxon>
        <taxon>Arthropoda</taxon>
        <taxon>Chelicerata</taxon>
        <taxon>Arachnida</taxon>
        <taxon>Pseudoscorpiones</taxon>
        <taxon>Cheliferoidea</taxon>
        <taxon>Chernetidae</taxon>
        <taxon>Cordylochernes</taxon>
    </lineage>
</organism>